<dbReference type="GO" id="GO:0005524">
    <property type="term" value="F:ATP binding"/>
    <property type="evidence" value="ECO:0007669"/>
    <property type="project" value="UniProtKB-KW"/>
</dbReference>
<evidence type="ECO:0000256" key="1">
    <source>
        <dbReference type="ARBA" id="ARBA00010688"/>
    </source>
</evidence>
<dbReference type="InterPro" id="IPR002173">
    <property type="entry name" value="Carboh/pur_kinase_PfkB_CS"/>
</dbReference>
<dbReference type="PROSITE" id="PS00584">
    <property type="entry name" value="PFKB_KINASES_2"/>
    <property type="match status" value="1"/>
</dbReference>
<keyword evidence="4 7" id="KW-0418">Kinase</keyword>
<accession>A0A2K8KUF3</accession>
<dbReference type="NCBIfam" id="TIGR04382">
    <property type="entry name" value="myo_inos_iolC_N"/>
    <property type="match status" value="1"/>
</dbReference>
<dbReference type="InterPro" id="IPR023314">
    <property type="entry name" value="Myo_inos_IolC-like_sf"/>
</dbReference>
<evidence type="ECO:0000256" key="4">
    <source>
        <dbReference type="ARBA" id="ARBA00022777"/>
    </source>
</evidence>
<sequence length="316" mass="33462">MGRAGMDLYPHPPGTRIEEATNFSAELGGSSGNIAAALSRFEQPTWLATSVSNDAVGRFVVQQLANYGIATDLLHTLDGDVRTSLALAESRIENQQTVIYRNQAADFQMSVAHIEAIDFSRFRAVVVTGTCLTLEPSRAATLLALKRAKAAGVLTVLDLDYRPYSWQSASAALEVYQQAVECVDLLVGNDDEFGHMSGSYAQGEAYARSLALRNKWVIYKRGAQGSLAFAPQGPAIETGIYSVTALKPIGAGDAFLGGLLASLSRAEPFATALLQASACAAIVVARVGCAPAMPTLAELNEFQAAHSADQHPIGDL</sequence>
<feature type="domain" description="Carbohydrate kinase PfkB" evidence="6">
    <location>
        <begin position="5"/>
        <end position="295"/>
    </location>
</feature>
<organism evidence="7 8">
    <name type="scientific">Reinekea forsetii</name>
    <dbReference type="NCBI Taxonomy" id="1336806"/>
    <lineage>
        <taxon>Bacteria</taxon>
        <taxon>Pseudomonadati</taxon>
        <taxon>Pseudomonadota</taxon>
        <taxon>Gammaproteobacteria</taxon>
        <taxon>Oceanospirillales</taxon>
        <taxon>Saccharospirillaceae</taxon>
        <taxon>Reinekea</taxon>
    </lineage>
</organism>
<dbReference type="AlphaFoldDB" id="A0A2K8KUF3"/>
<reference evidence="7 8" key="1">
    <citation type="journal article" date="2017" name="Environ. Microbiol.">
        <title>Genomic and physiological analyses of 'Reinekea forsetii' reveal a versatile opportunistic lifestyle during spring algae blooms.</title>
        <authorList>
            <person name="Avci B."/>
            <person name="Hahnke R.L."/>
            <person name="Chafee M."/>
            <person name="Fischer T."/>
            <person name="Gruber-Vodicka H."/>
            <person name="Tegetmeyer H.E."/>
            <person name="Harder J."/>
            <person name="Fuchs B.M."/>
            <person name="Amann R.I."/>
            <person name="Teeling H."/>
        </authorList>
    </citation>
    <scope>NUCLEOTIDE SEQUENCE [LARGE SCALE GENOMIC DNA]</scope>
    <source>
        <strain evidence="7 8">Hel1_31_D35</strain>
    </source>
</reference>
<dbReference type="GO" id="GO:0047590">
    <property type="term" value="F:5-dehydro-2-deoxygluconokinase activity"/>
    <property type="evidence" value="ECO:0007669"/>
    <property type="project" value="UniProtKB-EC"/>
</dbReference>
<dbReference type="OrthoDB" id="9813569at2"/>
<dbReference type="InterPro" id="IPR029056">
    <property type="entry name" value="Ribokinase-like"/>
</dbReference>
<dbReference type="KEGG" id="rfo:REIFOR_03264"/>
<dbReference type="EMBL" id="CP011797">
    <property type="protein sequence ID" value="ATX78370.1"/>
    <property type="molecule type" value="Genomic_DNA"/>
</dbReference>
<protein>
    <submittedName>
        <fullName evidence="7">5-keto-2-deoxygluconokinase</fullName>
        <ecNumber evidence="7">2.7.1.92</ecNumber>
    </submittedName>
</protein>
<dbReference type="InterPro" id="IPR030830">
    <property type="entry name" value="Myo_inos_IolC"/>
</dbReference>
<keyword evidence="2 7" id="KW-0808">Transferase</keyword>
<evidence type="ECO:0000256" key="2">
    <source>
        <dbReference type="ARBA" id="ARBA00022679"/>
    </source>
</evidence>
<evidence type="ECO:0000313" key="7">
    <source>
        <dbReference type="EMBL" id="ATX78370.1"/>
    </source>
</evidence>
<keyword evidence="5" id="KW-0067">ATP-binding</keyword>
<keyword evidence="8" id="KW-1185">Reference proteome</keyword>
<proteinExistence type="inferred from homology"/>
<dbReference type="EC" id="2.7.1.92" evidence="7"/>
<dbReference type="Proteomes" id="UP000229757">
    <property type="component" value="Chromosome"/>
</dbReference>
<evidence type="ECO:0000256" key="3">
    <source>
        <dbReference type="ARBA" id="ARBA00022741"/>
    </source>
</evidence>
<dbReference type="PANTHER" id="PTHR43085:SF49">
    <property type="entry name" value="5-DEHYDRO-2-DEOXYGLUCONOKINASE"/>
    <property type="match status" value="1"/>
</dbReference>
<evidence type="ECO:0000259" key="6">
    <source>
        <dbReference type="Pfam" id="PF00294"/>
    </source>
</evidence>
<dbReference type="Gene3D" id="3.40.1190.20">
    <property type="match status" value="1"/>
</dbReference>
<evidence type="ECO:0000256" key="5">
    <source>
        <dbReference type="ARBA" id="ARBA00022840"/>
    </source>
</evidence>
<keyword evidence="3" id="KW-0547">Nucleotide-binding</keyword>
<dbReference type="InterPro" id="IPR050306">
    <property type="entry name" value="PfkB_Carbo_kinase"/>
</dbReference>
<dbReference type="CDD" id="cd01166">
    <property type="entry name" value="KdgK"/>
    <property type="match status" value="1"/>
</dbReference>
<evidence type="ECO:0000313" key="8">
    <source>
        <dbReference type="Proteomes" id="UP000229757"/>
    </source>
</evidence>
<dbReference type="Gene3D" id="2.20.150.10">
    <property type="entry name" value="putative 5-dehydro-2- deoxygluconokinase"/>
    <property type="match status" value="1"/>
</dbReference>
<name>A0A2K8KUF3_9GAMM</name>
<gene>
    <name evidence="7" type="ORF">REIFOR_03264</name>
</gene>
<comment type="similarity">
    <text evidence="1">Belongs to the carbohydrate kinase PfkB family.</text>
</comment>
<dbReference type="Pfam" id="PF00294">
    <property type="entry name" value="PfkB"/>
    <property type="match status" value="1"/>
</dbReference>
<dbReference type="InterPro" id="IPR011611">
    <property type="entry name" value="PfkB_dom"/>
</dbReference>
<dbReference type="SUPFAM" id="SSF53613">
    <property type="entry name" value="Ribokinase-like"/>
    <property type="match status" value="1"/>
</dbReference>
<dbReference type="PANTHER" id="PTHR43085">
    <property type="entry name" value="HEXOKINASE FAMILY MEMBER"/>
    <property type="match status" value="1"/>
</dbReference>